<sequence>MSGSLGPNSHDIPIWDPCHESLGFCQPVSRTIALSNFDVLCDVFWHKFPSATVNHTPLTSTSCTVRRVFWPELNSDDFDNELDAVSTIGATSSPPGPQISDIPMGGHIPYLDLQSDLLPDDDDNEPLDDLTYGSNSRAPKMTDTEKTVAVLEFMKDRFPRLSLRLFLTQLFTSDNPSITNITNTYLSMGGGAHLLETVIGDKAIGQSDIADWIMEKATTICTREVSGLTKVSEGVQRGEYACVRHAACTRLRENRDQNLIRANWAG</sequence>
<organism evidence="1 2">
    <name type="scientific">Mycena alexandri</name>
    <dbReference type="NCBI Taxonomy" id="1745969"/>
    <lineage>
        <taxon>Eukaryota</taxon>
        <taxon>Fungi</taxon>
        <taxon>Dikarya</taxon>
        <taxon>Basidiomycota</taxon>
        <taxon>Agaricomycotina</taxon>
        <taxon>Agaricomycetes</taxon>
        <taxon>Agaricomycetidae</taxon>
        <taxon>Agaricales</taxon>
        <taxon>Marasmiineae</taxon>
        <taxon>Mycenaceae</taxon>
        <taxon>Mycena</taxon>
    </lineage>
</organism>
<gene>
    <name evidence="1" type="ORF">C8F04DRAFT_1344259</name>
</gene>
<evidence type="ECO:0000313" key="2">
    <source>
        <dbReference type="Proteomes" id="UP001218188"/>
    </source>
</evidence>
<dbReference type="AlphaFoldDB" id="A0AAD6SXB2"/>
<dbReference type="Proteomes" id="UP001218188">
    <property type="component" value="Unassembled WGS sequence"/>
</dbReference>
<proteinExistence type="predicted"/>
<protein>
    <submittedName>
        <fullName evidence="1">Uncharacterized protein</fullName>
    </submittedName>
</protein>
<name>A0AAD6SXB2_9AGAR</name>
<accession>A0AAD6SXB2</accession>
<evidence type="ECO:0000313" key="1">
    <source>
        <dbReference type="EMBL" id="KAJ7035399.1"/>
    </source>
</evidence>
<dbReference type="EMBL" id="JARJCM010000050">
    <property type="protein sequence ID" value="KAJ7035399.1"/>
    <property type="molecule type" value="Genomic_DNA"/>
</dbReference>
<reference evidence="1" key="1">
    <citation type="submission" date="2023-03" db="EMBL/GenBank/DDBJ databases">
        <title>Massive genome expansion in bonnet fungi (Mycena s.s.) driven by repeated elements and novel gene families across ecological guilds.</title>
        <authorList>
            <consortium name="Lawrence Berkeley National Laboratory"/>
            <person name="Harder C.B."/>
            <person name="Miyauchi S."/>
            <person name="Viragh M."/>
            <person name="Kuo A."/>
            <person name="Thoen E."/>
            <person name="Andreopoulos B."/>
            <person name="Lu D."/>
            <person name="Skrede I."/>
            <person name="Drula E."/>
            <person name="Henrissat B."/>
            <person name="Morin E."/>
            <person name="Kohler A."/>
            <person name="Barry K."/>
            <person name="LaButti K."/>
            <person name="Morin E."/>
            <person name="Salamov A."/>
            <person name="Lipzen A."/>
            <person name="Mereny Z."/>
            <person name="Hegedus B."/>
            <person name="Baldrian P."/>
            <person name="Stursova M."/>
            <person name="Weitz H."/>
            <person name="Taylor A."/>
            <person name="Grigoriev I.V."/>
            <person name="Nagy L.G."/>
            <person name="Martin F."/>
            <person name="Kauserud H."/>
        </authorList>
    </citation>
    <scope>NUCLEOTIDE SEQUENCE</scope>
    <source>
        <strain evidence="1">CBHHK200</strain>
    </source>
</reference>
<comment type="caution">
    <text evidence="1">The sequence shown here is derived from an EMBL/GenBank/DDBJ whole genome shotgun (WGS) entry which is preliminary data.</text>
</comment>
<keyword evidence="2" id="KW-1185">Reference proteome</keyword>